<sequence length="288" mass="30491">MTSSRTWLVTGASSGLGAAVAEAALQAGHNVIATARNCIKAAEANPRISKLGGIWIELDVRSPNTTNLVEDAINKAGGVIDVIVNNAGYSLLGSIEDMSENEIEAQFSTNVYGPVRVLKGVLPFMRARKSGTVVNISSSAGIDGLPTCAMYAGTKFALEEITGMSESLSRELEPFGIRVLVVEPGSLRTNFWSAYAEPVAGMNKAYAGTPLENVLQAFKTNKGTQPGDAIKCAQRILEVVDDTGMGVGKGSLLRLPLGPDCYKRLQSKVDALQKTLLQTKEIAHSTGY</sequence>
<comment type="caution">
    <text evidence="4">The sequence shown here is derived from an EMBL/GenBank/DDBJ whole genome shotgun (WGS) entry which is preliminary data.</text>
</comment>
<dbReference type="Gene3D" id="3.40.50.720">
    <property type="entry name" value="NAD(P)-binding Rossmann-like Domain"/>
    <property type="match status" value="1"/>
</dbReference>
<keyword evidence="2" id="KW-0560">Oxidoreductase</keyword>
<dbReference type="PRINTS" id="PR00080">
    <property type="entry name" value="SDRFAMILY"/>
</dbReference>
<dbReference type="PANTHER" id="PTHR43976:SF16">
    <property type="entry name" value="SHORT-CHAIN DEHYDROGENASE_REDUCTASE FAMILY PROTEIN"/>
    <property type="match status" value="1"/>
</dbReference>
<accession>A0A9W9G6F6</accession>
<dbReference type="OrthoDB" id="1274115at2759"/>
<evidence type="ECO:0000313" key="4">
    <source>
        <dbReference type="EMBL" id="KAJ5112834.1"/>
    </source>
</evidence>
<protein>
    <submittedName>
        <fullName evidence="4">Short-chain dehydrogenase/reductase SDR</fullName>
    </submittedName>
</protein>
<dbReference type="Proteomes" id="UP001149074">
    <property type="component" value="Unassembled WGS sequence"/>
</dbReference>
<evidence type="ECO:0000313" key="5">
    <source>
        <dbReference type="Proteomes" id="UP001149074"/>
    </source>
</evidence>
<dbReference type="RefSeq" id="XP_056480607.1">
    <property type="nucleotide sequence ID" value="XM_056613383.1"/>
</dbReference>
<dbReference type="CDD" id="cd05374">
    <property type="entry name" value="17beta-HSD-like_SDR_c"/>
    <property type="match status" value="1"/>
</dbReference>
<dbReference type="GeneID" id="81352362"/>
<dbReference type="InterPro" id="IPR036291">
    <property type="entry name" value="NAD(P)-bd_dom_sf"/>
</dbReference>
<evidence type="ECO:0000256" key="1">
    <source>
        <dbReference type="ARBA" id="ARBA00006484"/>
    </source>
</evidence>
<name>A0A9W9G6F6_9EURO</name>
<dbReference type="GO" id="GO:0016491">
    <property type="term" value="F:oxidoreductase activity"/>
    <property type="evidence" value="ECO:0007669"/>
    <property type="project" value="UniProtKB-KW"/>
</dbReference>
<dbReference type="EMBL" id="JAPQKI010000001">
    <property type="protein sequence ID" value="KAJ5112834.1"/>
    <property type="molecule type" value="Genomic_DNA"/>
</dbReference>
<evidence type="ECO:0000256" key="3">
    <source>
        <dbReference type="RuleBase" id="RU000363"/>
    </source>
</evidence>
<dbReference type="PRINTS" id="PR00081">
    <property type="entry name" value="GDHRDH"/>
</dbReference>
<dbReference type="InterPro" id="IPR002347">
    <property type="entry name" value="SDR_fam"/>
</dbReference>
<dbReference type="InterPro" id="IPR051911">
    <property type="entry name" value="SDR_oxidoreductase"/>
</dbReference>
<keyword evidence="5" id="KW-1185">Reference proteome</keyword>
<dbReference type="SUPFAM" id="SSF51735">
    <property type="entry name" value="NAD(P)-binding Rossmann-fold domains"/>
    <property type="match status" value="1"/>
</dbReference>
<dbReference type="AlphaFoldDB" id="A0A9W9G6F6"/>
<dbReference type="PANTHER" id="PTHR43976">
    <property type="entry name" value="SHORT CHAIN DEHYDROGENASE"/>
    <property type="match status" value="1"/>
</dbReference>
<reference evidence="4" key="1">
    <citation type="submission" date="2022-11" db="EMBL/GenBank/DDBJ databases">
        <authorList>
            <person name="Petersen C."/>
        </authorList>
    </citation>
    <scope>NUCLEOTIDE SEQUENCE</scope>
    <source>
        <strain evidence="4">IBT 30761</strain>
    </source>
</reference>
<organism evidence="4 5">
    <name type="scientific">Penicillium argentinense</name>
    <dbReference type="NCBI Taxonomy" id="1131581"/>
    <lineage>
        <taxon>Eukaryota</taxon>
        <taxon>Fungi</taxon>
        <taxon>Dikarya</taxon>
        <taxon>Ascomycota</taxon>
        <taxon>Pezizomycotina</taxon>
        <taxon>Eurotiomycetes</taxon>
        <taxon>Eurotiomycetidae</taxon>
        <taxon>Eurotiales</taxon>
        <taxon>Aspergillaceae</taxon>
        <taxon>Penicillium</taxon>
    </lineage>
</organism>
<evidence type="ECO:0000256" key="2">
    <source>
        <dbReference type="ARBA" id="ARBA00023002"/>
    </source>
</evidence>
<proteinExistence type="inferred from homology"/>
<reference evidence="4" key="2">
    <citation type="journal article" date="2023" name="IMA Fungus">
        <title>Comparative genomic study of the Penicillium genus elucidates a diverse pangenome and 15 lateral gene transfer events.</title>
        <authorList>
            <person name="Petersen C."/>
            <person name="Sorensen T."/>
            <person name="Nielsen M.R."/>
            <person name="Sondergaard T.E."/>
            <person name="Sorensen J.L."/>
            <person name="Fitzpatrick D.A."/>
            <person name="Frisvad J.C."/>
            <person name="Nielsen K.L."/>
        </authorList>
    </citation>
    <scope>NUCLEOTIDE SEQUENCE</scope>
    <source>
        <strain evidence="4">IBT 30761</strain>
    </source>
</reference>
<comment type="similarity">
    <text evidence="1 3">Belongs to the short-chain dehydrogenases/reductases (SDR) family.</text>
</comment>
<dbReference type="Pfam" id="PF00106">
    <property type="entry name" value="adh_short"/>
    <property type="match status" value="1"/>
</dbReference>
<gene>
    <name evidence="4" type="ORF">N7532_000879</name>
</gene>